<evidence type="ECO:0000256" key="6">
    <source>
        <dbReference type="ARBA" id="ARBA00022801"/>
    </source>
</evidence>
<evidence type="ECO:0000313" key="13">
    <source>
        <dbReference type="Proteomes" id="UP000232806"/>
    </source>
</evidence>
<evidence type="ECO:0000256" key="5">
    <source>
        <dbReference type="ARBA" id="ARBA00022763"/>
    </source>
</evidence>
<evidence type="ECO:0000256" key="8">
    <source>
        <dbReference type="ARBA" id="ARBA00023125"/>
    </source>
</evidence>
<dbReference type="PANTHER" id="PTHR39651:SF1">
    <property type="entry name" value="HOLLIDAY JUNCTION RESOLVASE HJC"/>
    <property type="match status" value="1"/>
</dbReference>
<evidence type="ECO:0000256" key="4">
    <source>
        <dbReference type="ARBA" id="ARBA00022759"/>
    </source>
</evidence>
<evidence type="ECO:0000256" key="9">
    <source>
        <dbReference type="ARBA" id="ARBA00023172"/>
    </source>
</evidence>
<keyword evidence="9" id="KW-0233">DNA recombination</keyword>
<keyword evidence="2" id="KW-0540">Nuclease</keyword>
<protein>
    <recommendedName>
        <fullName evidence="14">Holliday junction resolvase</fullName>
    </recommendedName>
</protein>
<evidence type="ECO:0000256" key="1">
    <source>
        <dbReference type="ARBA" id="ARBA00001946"/>
    </source>
</evidence>
<dbReference type="Pfam" id="PF01870">
    <property type="entry name" value="Hjc"/>
    <property type="match status" value="1"/>
</dbReference>
<evidence type="ECO:0000256" key="11">
    <source>
        <dbReference type="ARBA" id="ARBA00029354"/>
    </source>
</evidence>
<dbReference type="AlphaFoldDB" id="A0A2H4VA13"/>
<dbReference type="InterPro" id="IPR014428">
    <property type="entry name" value="Hjc_arc"/>
</dbReference>
<evidence type="ECO:0000256" key="7">
    <source>
        <dbReference type="ARBA" id="ARBA00022842"/>
    </source>
</evidence>
<dbReference type="SUPFAM" id="SSF52980">
    <property type="entry name" value="Restriction endonuclease-like"/>
    <property type="match status" value="1"/>
</dbReference>
<sequence length="140" mass="15888">MLQSVQEIKKKGIEHERNLVNNLTNRGFMAARLQSSSVSLPDVIAGDGETIFVFEVKSTKTTNIKIYKKQIWTLKKFALKFNAIPFIAVQFIGRMTNFLFIQPGALTESKKMFTIDYNGVCLKGLDLSEIISNELQKRLV</sequence>
<accession>A0A2H4VA13</accession>
<dbReference type="GO" id="GO:0008821">
    <property type="term" value="F:crossover junction DNA endonuclease activity"/>
    <property type="evidence" value="ECO:0007669"/>
    <property type="project" value="UniProtKB-EC"/>
</dbReference>
<organism evidence="12 13">
    <name type="scientific">Methanobacterium subterraneum</name>
    <dbReference type="NCBI Taxonomy" id="59277"/>
    <lineage>
        <taxon>Archaea</taxon>
        <taxon>Methanobacteriati</taxon>
        <taxon>Methanobacteriota</taxon>
        <taxon>Methanomada group</taxon>
        <taxon>Methanobacteria</taxon>
        <taxon>Methanobacteriales</taxon>
        <taxon>Methanobacteriaceae</taxon>
        <taxon>Methanobacterium</taxon>
    </lineage>
</organism>
<dbReference type="InterPro" id="IPR011335">
    <property type="entry name" value="Restrct_endonuc-II-like"/>
</dbReference>
<comment type="cofactor">
    <cofactor evidence="1">
        <name>Mg(2+)</name>
        <dbReference type="ChEBI" id="CHEBI:18420"/>
    </cofactor>
</comment>
<proteinExistence type="predicted"/>
<dbReference type="EMBL" id="CP017766">
    <property type="protein sequence ID" value="AUB54913.1"/>
    <property type="molecule type" value="Genomic_DNA"/>
</dbReference>
<dbReference type="GO" id="GO:0006310">
    <property type="term" value="P:DNA recombination"/>
    <property type="evidence" value="ECO:0007669"/>
    <property type="project" value="UniProtKB-KW"/>
</dbReference>
<evidence type="ECO:0000313" key="12">
    <source>
        <dbReference type="EMBL" id="AUB54913.1"/>
    </source>
</evidence>
<dbReference type="Gene3D" id="3.40.1350.10">
    <property type="match status" value="1"/>
</dbReference>
<comment type="catalytic activity">
    <reaction evidence="11">
        <text>Endonucleolytic cleavage at a junction such as a reciprocal single-stranded crossover between two homologous DNA duplexes (Holliday junction).</text>
        <dbReference type="EC" id="3.1.21.10"/>
    </reaction>
</comment>
<reference evidence="12 13" key="1">
    <citation type="submission" date="2016-10" db="EMBL/GenBank/DDBJ databases">
        <title>Comparative genomics between deep and shallow subseafloor isolates.</title>
        <authorList>
            <person name="Ishii S."/>
            <person name="Miller J.R."/>
            <person name="Sutton G."/>
            <person name="Suzuki S."/>
            <person name="Methe B."/>
            <person name="Inagaki F."/>
            <person name="Imachi H."/>
        </authorList>
    </citation>
    <scope>NUCLEOTIDE SEQUENCE [LARGE SCALE GENOMIC DNA]</scope>
    <source>
        <strain evidence="12 13">MO-MB1</strain>
    </source>
</reference>
<dbReference type="OrthoDB" id="34330at2157"/>
<keyword evidence="8" id="KW-0238">DNA-binding</keyword>
<keyword evidence="3" id="KW-0479">Metal-binding</keyword>
<keyword evidence="6" id="KW-0378">Hydrolase</keyword>
<evidence type="ECO:0000256" key="10">
    <source>
        <dbReference type="ARBA" id="ARBA00023204"/>
    </source>
</evidence>
<evidence type="ECO:0000256" key="2">
    <source>
        <dbReference type="ARBA" id="ARBA00022722"/>
    </source>
</evidence>
<dbReference type="Proteomes" id="UP000232806">
    <property type="component" value="Chromosome"/>
</dbReference>
<keyword evidence="10" id="KW-0234">DNA repair</keyword>
<keyword evidence="7" id="KW-0460">Magnesium</keyword>
<gene>
    <name evidence="12" type="ORF">BK007_02010</name>
</gene>
<dbReference type="PANTHER" id="PTHR39651">
    <property type="entry name" value="HOLLIDAY JUNCTION RESOLVASE HJC"/>
    <property type="match status" value="1"/>
</dbReference>
<dbReference type="GeneID" id="35120329"/>
<dbReference type="GO" id="GO:0006281">
    <property type="term" value="P:DNA repair"/>
    <property type="evidence" value="ECO:0007669"/>
    <property type="project" value="UniProtKB-KW"/>
</dbReference>
<dbReference type="RefSeq" id="WP_100904890.1">
    <property type="nucleotide sequence ID" value="NZ_CP017766.1"/>
</dbReference>
<dbReference type="GO" id="GO:0003677">
    <property type="term" value="F:DNA binding"/>
    <property type="evidence" value="ECO:0007669"/>
    <property type="project" value="UniProtKB-KW"/>
</dbReference>
<keyword evidence="5" id="KW-0227">DNA damage</keyword>
<dbReference type="InterPro" id="IPR002732">
    <property type="entry name" value="Hjc"/>
</dbReference>
<dbReference type="InterPro" id="IPR011856">
    <property type="entry name" value="tRNA_endonuc-like_dom_sf"/>
</dbReference>
<dbReference type="GO" id="GO:0046872">
    <property type="term" value="F:metal ion binding"/>
    <property type="evidence" value="ECO:0007669"/>
    <property type="project" value="UniProtKB-KW"/>
</dbReference>
<evidence type="ECO:0008006" key="14">
    <source>
        <dbReference type="Google" id="ProtNLM"/>
    </source>
</evidence>
<name>A0A2H4VA13_9EURY</name>
<dbReference type="PIRSF" id="PIRSF004985">
    <property type="entry name" value="Hlld_jn_rslvs_ar"/>
    <property type="match status" value="1"/>
</dbReference>
<dbReference type="NCBIfam" id="NF040854">
    <property type="entry name" value="Hol_resolv_Hjc"/>
    <property type="match status" value="1"/>
</dbReference>
<evidence type="ECO:0000256" key="3">
    <source>
        <dbReference type="ARBA" id="ARBA00022723"/>
    </source>
</evidence>
<keyword evidence="4" id="KW-0255">Endonuclease</keyword>